<evidence type="ECO:0000256" key="5">
    <source>
        <dbReference type="ARBA" id="ARBA00011193"/>
    </source>
</evidence>
<evidence type="ECO:0000313" key="9">
    <source>
        <dbReference type="EMBL" id="MFD1188632.1"/>
    </source>
</evidence>
<feature type="binding site" evidence="8">
    <location>
        <position position="84"/>
    </location>
    <ligand>
        <name>substrate</name>
    </ligand>
</feature>
<dbReference type="Gene3D" id="3.40.50.9100">
    <property type="entry name" value="Dehydroquinase, class II"/>
    <property type="match status" value="1"/>
</dbReference>
<evidence type="ECO:0000256" key="3">
    <source>
        <dbReference type="ARBA" id="ARBA00004902"/>
    </source>
</evidence>
<comment type="caution">
    <text evidence="9">The sequence shown here is derived from an EMBL/GenBank/DDBJ whole genome shotgun (WGS) entry which is preliminary data.</text>
</comment>
<dbReference type="InterPro" id="IPR036441">
    <property type="entry name" value="DHquinase_II_sf"/>
</dbReference>
<dbReference type="Pfam" id="PF01220">
    <property type="entry name" value="DHquinase_II"/>
    <property type="match status" value="1"/>
</dbReference>
<keyword evidence="8" id="KW-0028">Amino-acid biosynthesis</keyword>
<dbReference type="PANTHER" id="PTHR21272">
    <property type="entry name" value="CATABOLIC 3-DEHYDROQUINASE"/>
    <property type="match status" value="1"/>
</dbReference>
<comment type="subunit">
    <text evidence="5 8">Homododecamer.</text>
</comment>
<comment type="pathway">
    <text evidence="3 8">Metabolic intermediate biosynthesis; chorismate biosynthesis; chorismate from D-erythrose 4-phosphate and phosphoenolpyruvate: step 3/7.</text>
</comment>
<feature type="binding site" evidence="8">
    <location>
        <position position="71"/>
    </location>
    <ligand>
        <name>substrate</name>
    </ligand>
</feature>
<organism evidence="9 10">
    <name type="scientific">Pontibacter rugosus</name>
    <dbReference type="NCBI Taxonomy" id="1745966"/>
    <lineage>
        <taxon>Bacteria</taxon>
        <taxon>Pseudomonadati</taxon>
        <taxon>Bacteroidota</taxon>
        <taxon>Cytophagia</taxon>
        <taxon>Cytophagales</taxon>
        <taxon>Hymenobacteraceae</taxon>
        <taxon>Pontibacter</taxon>
    </lineage>
</organism>
<evidence type="ECO:0000256" key="4">
    <source>
        <dbReference type="ARBA" id="ARBA00011037"/>
    </source>
</evidence>
<dbReference type="InterPro" id="IPR018509">
    <property type="entry name" value="DHquinase_II_CS"/>
</dbReference>
<dbReference type="CDD" id="cd00466">
    <property type="entry name" value="DHQase_II"/>
    <property type="match status" value="1"/>
</dbReference>
<dbReference type="EMBL" id="JBHTLD010000326">
    <property type="protein sequence ID" value="MFD1188632.1"/>
    <property type="molecule type" value="Genomic_DNA"/>
</dbReference>
<dbReference type="Proteomes" id="UP001597094">
    <property type="component" value="Unassembled WGS sequence"/>
</dbReference>
<feature type="binding site" evidence="8">
    <location>
        <position position="77"/>
    </location>
    <ligand>
        <name>substrate</name>
    </ligand>
</feature>
<keyword evidence="7 8" id="KW-0456">Lyase</keyword>
<proteinExistence type="inferred from homology"/>
<dbReference type="GO" id="GO:0003855">
    <property type="term" value="F:3-dehydroquinate dehydratase activity"/>
    <property type="evidence" value="ECO:0007669"/>
    <property type="project" value="UniProtKB-EC"/>
</dbReference>
<dbReference type="NCBIfam" id="TIGR01088">
    <property type="entry name" value="aroQ"/>
    <property type="match status" value="1"/>
</dbReference>
<dbReference type="PIRSF" id="PIRSF001399">
    <property type="entry name" value="DHquinase_II"/>
    <property type="match status" value="1"/>
</dbReference>
<sequence>MEILILNGPNLNLLGTREKSVYGSRSFEDYYKELEEDFPDLKLSYFQSNTEGALIDKLHEVGFSFKGIVFNAGAYTHTSVALSDAIKAIDTPVIEVHISNVYAREAFRHKSMIAPYCTGSISGFGLESYRLALQFLERQKPKQVGFRV</sequence>
<evidence type="ECO:0000256" key="6">
    <source>
        <dbReference type="ARBA" id="ARBA00012060"/>
    </source>
</evidence>
<feature type="site" description="Transition state stabilizer" evidence="8">
    <location>
        <position position="17"/>
    </location>
</feature>
<evidence type="ECO:0000256" key="2">
    <source>
        <dbReference type="ARBA" id="ARBA00003924"/>
    </source>
</evidence>
<accession>A0ABW3SUT3</accession>
<feature type="active site" description="Proton acceptor" evidence="8">
    <location>
        <position position="22"/>
    </location>
</feature>
<feature type="binding site" evidence="8">
    <location>
        <begin position="98"/>
        <end position="99"/>
    </location>
    <ligand>
        <name>substrate</name>
    </ligand>
</feature>
<comment type="catalytic activity">
    <reaction evidence="1 8">
        <text>3-dehydroquinate = 3-dehydroshikimate + H2O</text>
        <dbReference type="Rhea" id="RHEA:21096"/>
        <dbReference type="ChEBI" id="CHEBI:15377"/>
        <dbReference type="ChEBI" id="CHEBI:16630"/>
        <dbReference type="ChEBI" id="CHEBI:32364"/>
        <dbReference type="EC" id="4.2.1.10"/>
    </reaction>
</comment>
<feature type="active site" description="Proton donor" evidence="8">
    <location>
        <position position="97"/>
    </location>
</feature>
<dbReference type="SUPFAM" id="SSF52304">
    <property type="entry name" value="Type II 3-dehydroquinate dehydratase"/>
    <property type="match status" value="1"/>
</dbReference>
<evidence type="ECO:0000256" key="1">
    <source>
        <dbReference type="ARBA" id="ARBA00001864"/>
    </source>
</evidence>
<dbReference type="InterPro" id="IPR001874">
    <property type="entry name" value="DHquinase_II"/>
</dbReference>
<evidence type="ECO:0000256" key="7">
    <source>
        <dbReference type="ARBA" id="ARBA00023239"/>
    </source>
</evidence>
<comment type="function">
    <text evidence="2 8">Catalyzes a trans-dehydration via an enolate intermediate.</text>
</comment>
<dbReference type="EC" id="4.2.1.10" evidence="6 8"/>
<keyword evidence="8" id="KW-0057">Aromatic amino acid biosynthesis</keyword>
<dbReference type="RefSeq" id="WP_377532582.1">
    <property type="nucleotide sequence ID" value="NZ_JBHTLD010000326.1"/>
</dbReference>
<dbReference type="NCBIfam" id="NF003805">
    <property type="entry name" value="PRK05395.1-2"/>
    <property type="match status" value="1"/>
</dbReference>
<feature type="binding site" evidence="8">
    <location>
        <position position="108"/>
    </location>
    <ligand>
        <name>substrate</name>
    </ligand>
</feature>
<dbReference type="PANTHER" id="PTHR21272:SF3">
    <property type="entry name" value="CATABOLIC 3-DEHYDROQUINASE"/>
    <property type="match status" value="1"/>
</dbReference>
<dbReference type="HAMAP" id="MF_00169">
    <property type="entry name" value="AroQ"/>
    <property type="match status" value="1"/>
</dbReference>
<keyword evidence="10" id="KW-1185">Reference proteome</keyword>
<evidence type="ECO:0000313" key="10">
    <source>
        <dbReference type="Proteomes" id="UP001597094"/>
    </source>
</evidence>
<evidence type="ECO:0000256" key="8">
    <source>
        <dbReference type="HAMAP-Rule" id="MF_00169"/>
    </source>
</evidence>
<name>A0ABW3SUT3_9BACT</name>
<gene>
    <name evidence="8 9" type="primary">aroQ</name>
    <name evidence="9" type="ORF">ACFQ2O_20665</name>
</gene>
<dbReference type="NCBIfam" id="NF003806">
    <property type="entry name" value="PRK05395.1-3"/>
    <property type="match status" value="1"/>
</dbReference>
<dbReference type="NCBIfam" id="NF003807">
    <property type="entry name" value="PRK05395.1-4"/>
    <property type="match status" value="1"/>
</dbReference>
<reference evidence="10" key="1">
    <citation type="journal article" date="2019" name="Int. J. Syst. Evol. Microbiol.">
        <title>The Global Catalogue of Microorganisms (GCM) 10K type strain sequencing project: providing services to taxonomists for standard genome sequencing and annotation.</title>
        <authorList>
            <consortium name="The Broad Institute Genomics Platform"/>
            <consortium name="The Broad Institute Genome Sequencing Center for Infectious Disease"/>
            <person name="Wu L."/>
            <person name="Ma J."/>
        </authorList>
    </citation>
    <scope>NUCLEOTIDE SEQUENCE [LARGE SCALE GENOMIC DNA]</scope>
    <source>
        <strain evidence="10">JCM 31319</strain>
    </source>
</reference>
<protein>
    <recommendedName>
        <fullName evidence="6 8">3-dehydroquinate dehydratase</fullName>
        <shortName evidence="8">3-dehydroquinase</shortName>
        <ecNumber evidence="6 8">4.2.1.10</ecNumber>
    </recommendedName>
    <alternativeName>
        <fullName evidence="8">Type II DHQase</fullName>
    </alternativeName>
</protein>
<comment type="similarity">
    <text evidence="4 8">Belongs to the type-II 3-dehydroquinase family.</text>
</comment>
<dbReference type="PROSITE" id="PS01029">
    <property type="entry name" value="DEHYDROQUINASE_II"/>
    <property type="match status" value="1"/>
</dbReference>